<reference evidence="2" key="1">
    <citation type="submission" date="2024-06" db="EMBL/GenBank/DDBJ databases">
        <title>Caulobacter inopinatus, sp. nov.</title>
        <authorList>
            <person name="Donachie S.P."/>
        </authorList>
    </citation>
    <scope>NUCLEOTIDE SEQUENCE</scope>
    <source>
        <strain evidence="2">73W</strain>
    </source>
</reference>
<dbReference type="RefSeq" id="WP_369059881.1">
    <property type="nucleotide sequence ID" value="NZ_CP158375.1"/>
</dbReference>
<evidence type="ECO:0000313" key="2">
    <source>
        <dbReference type="EMBL" id="XDO96966.1"/>
    </source>
</evidence>
<sequence>MKSTLTALVFAALASTAQAACPVPPANAVAVIGALHGLHAKTPGFSYAALRRAIVDFRPDVLVVEVRPDELIDRAATPGRPEYPEVVWPLLKTMQVVAVPMEPGGEAFKAMVTEAGAAFDGFRRADPAAHAAVDALDTATEAAMLTWWRTPDRAHDAVTAAAANGLNTVQYSFAGDKAFAVQTRWNDYMAERVAQAVAAHPGRRVLVLGSWRNRERLEQAVIASRAAQACFATD</sequence>
<dbReference type="EMBL" id="CP158375">
    <property type="protein sequence ID" value="XDO96966.1"/>
    <property type="molecule type" value="Genomic_DNA"/>
</dbReference>
<gene>
    <name evidence="2" type="ORF">ABOZ73_00610</name>
</gene>
<feature type="chain" id="PRO_5044195176" description="TraB/GumN family protein" evidence="1">
    <location>
        <begin position="20"/>
        <end position="234"/>
    </location>
</feature>
<name>A0AB39KUQ8_9CAUL</name>
<feature type="signal peptide" evidence="1">
    <location>
        <begin position="1"/>
        <end position="19"/>
    </location>
</feature>
<dbReference type="AlphaFoldDB" id="A0AB39KUQ8"/>
<organism evidence="2">
    <name type="scientific">Caulobacter sp. 73W</name>
    <dbReference type="NCBI Taxonomy" id="3161137"/>
    <lineage>
        <taxon>Bacteria</taxon>
        <taxon>Pseudomonadati</taxon>
        <taxon>Pseudomonadota</taxon>
        <taxon>Alphaproteobacteria</taxon>
        <taxon>Caulobacterales</taxon>
        <taxon>Caulobacteraceae</taxon>
        <taxon>Caulobacter</taxon>
    </lineage>
</organism>
<proteinExistence type="predicted"/>
<protein>
    <recommendedName>
        <fullName evidence="3">TraB/GumN family protein</fullName>
    </recommendedName>
</protein>
<keyword evidence="1" id="KW-0732">Signal</keyword>
<accession>A0AB39KUQ8</accession>
<evidence type="ECO:0008006" key="3">
    <source>
        <dbReference type="Google" id="ProtNLM"/>
    </source>
</evidence>
<evidence type="ECO:0000256" key="1">
    <source>
        <dbReference type="SAM" id="SignalP"/>
    </source>
</evidence>